<name>A0AAU7WA29_9MICO</name>
<proteinExistence type="predicted"/>
<dbReference type="Gene3D" id="1.10.101.10">
    <property type="entry name" value="PGBD-like superfamily/PGBD"/>
    <property type="match status" value="1"/>
</dbReference>
<feature type="transmembrane region" description="Helical" evidence="1">
    <location>
        <begin position="22"/>
        <end position="45"/>
    </location>
</feature>
<organism evidence="3">
    <name type="scientific">Agromyces sp. G08B096</name>
    <dbReference type="NCBI Taxonomy" id="3156399"/>
    <lineage>
        <taxon>Bacteria</taxon>
        <taxon>Bacillati</taxon>
        <taxon>Actinomycetota</taxon>
        <taxon>Actinomycetes</taxon>
        <taxon>Micrococcales</taxon>
        <taxon>Microbacteriaceae</taxon>
        <taxon>Agromyces</taxon>
    </lineage>
</organism>
<gene>
    <name evidence="3" type="ORF">ABIQ69_02175</name>
</gene>
<keyword evidence="1" id="KW-0472">Membrane</keyword>
<evidence type="ECO:0000259" key="2">
    <source>
        <dbReference type="Pfam" id="PF01471"/>
    </source>
</evidence>
<dbReference type="EMBL" id="CP158374">
    <property type="protein sequence ID" value="XBX82745.1"/>
    <property type="molecule type" value="Genomic_DNA"/>
</dbReference>
<dbReference type="Pfam" id="PF01471">
    <property type="entry name" value="PG_binding_1"/>
    <property type="match status" value="1"/>
</dbReference>
<dbReference type="InterPro" id="IPR002477">
    <property type="entry name" value="Peptidoglycan-bd-like"/>
</dbReference>
<dbReference type="InterPro" id="IPR036365">
    <property type="entry name" value="PGBD-like_sf"/>
</dbReference>
<dbReference type="RefSeq" id="WP_350348761.1">
    <property type="nucleotide sequence ID" value="NZ_CP158374.1"/>
</dbReference>
<protein>
    <submittedName>
        <fullName evidence="3">Peptidoglycan-binding protein</fullName>
    </submittedName>
</protein>
<sequence>MTDEAPDDRAAPRRGIRIAARAGWLALVAATGAGVVLTAAAAVGFGGEPAADAGASGGLASPATVAVERRDLVATTEQAARVARRSETVVRGHGGVVTWLPAVGTVVEPGGQLARVDDAPVVLIGGSLPAYRPLTPGAEGADVAQFEANLAAFGYAGFEVDDRYTWSTAAAVERWQRDLGVEPTGVVAPDRVQVADGPVEVIARALAVGDPADGVLLTVAGRERVVSVDLDEADRRFAIVGAAVSIRLPDGTTLPGRIEAADSVVEPAAPGSGAEARTVLRLTIVPDDAAMLASAPPSTATVAFEAERVEDVLVVPIGALLALAEGGYAVEVVETDASAERPTSVVGVETGLFAAGSVEVRGALAEGDEVVVAE</sequence>
<keyword evidence="1" id="KW-1133">Transmembrane helix</keyword>
<dbReference type="AlphaFoldDB" id="A0AAU7WA29"/>
<dbReference type="InterPro" id="IPR036366">
    <property type="entry name" value="PGBDSf"/>
</dbReference>
<evidence type="ECO:0000313" key="3">
    <source>
        <dbReference type="EMBL" id="XBX82745.1"/>
    </source>
</evidence>
<accession>A0AAU7WA29</accession>
<dbReference type="SUPFAM" id="SSF47090">
    <property type="entry name" value="PGBD-like"/>
    <property type="match status" value="1"/>
</dbReference>
<dbReference type="Gene3D" id="2.40.420.20">
    <property type="match status" value="1"/>
</dbReference>
<evidence type="ECO:0000256" key="1">
    <source>
        <dbReference type="SAM" id="Phobius"/>
    </source>
</evidence>
<keyword evidence="1" id="KW-0812">Transmembrane</keyword>
<reference evidence="3" key="1">
    <citation type="submission" date="2024-05" db="EMBL/GenBank/DDBJ databases">
        <authorList>
            <person name="Yu L."/>
        </authorList>
    </citation>
    <scope>NUCLEOTIDE SEQUENCE</scope>
    <source>
        <strain evidence="3">G08B096</strain>
    </source>
</reference>
<feature type="domain" description="Peptidoglycan binding-like" evidence="2">
    <location>
        <begin position="140"/>
        <end position="187"/>
    </location>
</feature>